<dbReference type="GO" id="GO:0070772">
    <property type="term" value="C:PAS complex"/>
    <property type="evidence" value="ECO:0007669"/>
    <property type="project" value="InterPro"/>
</dbReference>
<dbReference type="AlphaFoldDB" id="A0AAV4LVM0"/>
<feature type="region of interest" description="Disordered" evidence="4">
    <location>
        <begin position="202"/>
        <end position="241"/>
    </location>
</feature>
<dbReference type="Pfam" id="PF12755">
    <property type="entry name" value="Vac14_Fab1_bd"/>
    <property type="match status" value="1"/>
</dbReference>
<protein>
    <submittedName>
        <fullName evidence="6">HEAT repeat containing protein</fullName>
    </submittedName>
</protein>
<dbReference type="EMBL" id="BPLF01000002">
    <property type="protein sequence ID" value="GIX63813.1"/>
    <property type="molecule type" value="Genomic_DNA"/>
</dbReference>
<evidence type="ECO:0000256" key="3">
    <source>
        <dbReference type="ARBA" id="ARBA00023136"/>
    </source>
</evidence>
<dbReference type="PANTHER" id="PTHR16023">
    <property type="entry name" value="TAX1 BINDING PROTEIN-RELATED"/>
    <property type="match status" value="1"/>
</dbReference>
<comment type="caution">
    <text evidence="6">The sequence shown here is derived from an EMBL/GenBank/DDBJ whole genome shotgun (WGS) entry which is preliminary data.</text>
</comment>
<dbReference type="InterPro" id="IPR016024">
    <property type="entry name" value="ARM-type_fold"/>
</dbReference>
<evidence type="ECO:0000256" key="1">
    <source>
        <dbReference type="ARBA" id="ARBA00004308"/>
    </source>
</evidence>
<evidence type="ECO:0000259" key="5">
    <source>
        <dbReference type="Pfam" id="PF11916"/>
    </source>
</evidence>
<dbReference type="GO" id="GO:0010008">
    <property type="term" value="C:endosome membrane"/>
    <property type="evidence" value="ECO:0007669"/>
    <property type="project" value="TreeGrafter"/>
</dbReference>
<dbReference type="InterPro" id="IPR026825">
    <property type="entry name" value="Vac14"/>
</dbReference>
<evidence type="ECO:0000256" key="4">
    <source>
        <dbReference type="SAM" id="MobiDB-lite"/>
    </source>
</evidence>
<dbReference type="PANTHER" id="PTHR16023:SF0">
    <property type="entry name" value="PROTEIN VAC14 HOMOLOG"/>
    <property type="match status" value="1"/>
</dbReference>
<dbReference type="GO" id="GO:0006661">
    <property type="term" value="P:phosphatidylinositol biosynthetic process"/>
    <property type="evidence" value="ECO:0007669"/>
    <property type="project" value="InterPro"/>
</dbReference>
<dbReference type="SUPFAM" id="SSF48371">
    <property type="entry name" value="ARM repeat"/>
    <property type="match status" value="1"/>
</dbReference>
<dbReference type="GeneID" id="94195294"/>
<keyword evidence="2" id="KW-0677">Repeat</keyword>
<evidence type="ECO:0000313" key="7">
    <source>
        <dbReference type="Proteomes" id="UP001497744"/>
    </source>
</evidence>
<keyword evidence="7" id="KW-1185">Reference proteome</keyword>
<dbReference type="Proteomes" id="UP001497744">
    <property type="component" value="Unassembled WGS sequence"/>
</dbReference>
<evidence type="ECO:0000256" key="2">
    <source>
        <dbReference type="ARBA" id="ARBA00022737"/>
    </source>
</evidence>
<name>A0AAV4LVM0_BABCB</name>
<feature type="domain" description="Vacuolar protein 14 C-terminal Fig4-binding" evidence="5">
    <location>
        <begin position="415"/>
        <end position="494"/>
    </location>
</feature>
<dbReference type="InterPro" id="IPR021841">
    <property type="entry name" value="VAC14_Fig4p-bd"/>
</dbReference>
<gene>
    <name evidence="6" type="ORF">BcabD6B2_32480</name>
</gene>
<proteinExistence type="predicted"/>
<evidence type="ECO:0000313" key="6">
    <source>
        <dbReference type="EMBL" id="GIX63813.1"/>
    </source>
</evidence>
<dbReference type="RefSeq" id="XP_067715882.1">
    <property type="nucleotide sequence ID" value="XM_067859781.1"/>
</dbReference>
<reference evidence="6 7" key="1">
    <citation type="submission" date="2021-06" db="EMBL/GenBank/DDBJ databases">
        <title>Genome sequence of Babesia caballi.</title>
        <authorList>
            <person name="Yamagishi J."/>
            <person name="Kidaka T."/>
            <person name="Ochi A."/>
        </authorList>
    </citation>
    <scope>NUCLEOTIDE SEQUENCE [LARGE SCALE GENOMIC DNA]</scope>
    <source>
        <strain evidence="6">USDA-D6B2</strain>
    </source>
</reference>
<sequence>MEDGRAAMDHEFIPRNTMAYLVDGNHDVRKKARNAISQAVRKFIQSAEEAGEAREKCRDAVRRFIAIMQANFMDNAIPEYRVGGLIGLASAAIALDKYLDDHAEVFIKLELPYFTDQDSTVRYYACELCCDEDGDVRQSLQLMNRLLRDIVLDSGSQAVEMAVDLIAGRMYITNAFVRILLGRAGCVGALPHGVPLALQGDLRNEGQGRQRRPLQGRAGQHAEHRIRREKGQHSVGPRDRVPSTSDYSLCGLGTKGAALRVQEGFPLLLRAIVLLIADKNGGWSGELRHDSVSDISTSAQEANKHLFRATKEQRTISNVERVTIELTGILDTSVSHVVMLTALQWLALLLELKPRVMQDTVPAVTKAVVSCFRHGDSELVTEATLKAIVLVLELGTEHFTLVSQQLLDLFRGDDSLLEERGYRIIINVCKQIGFEKFYKITSECLALETDGHFLQRIVYTLNWTLMTSDDAKEMRKRLLTAEGDALGTQLQKCWLV</sequence>
<keyword evidence="3" id="KW-0472">Membrane</keyword>
<organism evidence="6 7">
    <name type="scientific">Babesia caballi</name>
    <dbReference type="NCBI Taxonomy" id="5871"/>
    <lineage>
        <taxon>Eukaryota</taxon>
        <taxon>Sar</taxon>
        <taxon>Alveolata</taxon>
        <taxon>Apicomplexa</taxon>
        <taxon>Aconoidasida</taxon>
        <taxon>Piroplasmida</taxon>
        <taxon>Babesiidae</taxon>
        <taxon>Babesia</taxon>
    </lineage>
</organism>
<comment type="subcellular location">
    <subcellularLocation>
        <location evidence="1">Endomembrane system</location>
    </subcellularLocation>
</comment>
<feature type="compositionally biased region" description="Basic and acidic residues" evidence="4">
    <location>
        <begin position="229"/>
        <end position="241"/>
    </location>
</feature>
<dbReference type="Pfam" id="PF11916">
    <property type="entry name" value="Vac14_Fig4_bd"/>
    <property type="match status" value="1"/>
</dbReference>
<accession>A0AAV4LVM0</accession>